<keyword evidence="3" id="KW-1185">Reference proteome</keyword>
<feature type="transmembrane region" description="Helical" evidence="1">
    <location>
        <begin position="20"/>
        <end position="45"/>
    </location>
</feature>
<dbReference type="Proteomes" id="UP001050975">
    <property type="component" value="Unassembled WGS sequence"/>
</dbReference>
<proteinExistence type="predicted"/>
<dbReference type="AlphaFoldDB" id="A0AAV3XC81"/>
<evidence type="ECO:0000256" key="1">
    <source>
        <dbReference type="SAM" id="Phobius"/>
    </source>
</evidence>
<comment type="caution">
    <text evidence="2">The sequence shown here is derived from an EMBL/GenBank/DDBJ whole genome shotgun (WGS) entry which is preliminary data.</text>
</comment>
<keyword evidence="1" id="KW-1133">Transmembrane helix</keyword>
<protein>
    <submittedName>
        <fullName evidence="2">Uncharacterized protein</fullName>
    </submittedName>
</protein>
<dbReference type="RefSeq" id="WP_226580489.1">
    <property type="nucleotide sequence ID" value="NZ_BLAY01000038.1"/>
</dbReference>
<reference evidence="2" key="1">
    <citation type="submission" date="2019-10" db="EMBL/GenBank/DDBJ databases">
        <title>Draft genome sequece of Microseira wollei NIES-4236.</title>
        <authorList>
            <person name="Yamaguchi H."/>
            <person name="Suzuki S."/>
            <person name="Kawachi M."/>
        </authorList>
    </citation>
    <scope>NUCLEOTIDE SEQUENCE</scope>
    <source>
        <strain evidence="2">NIES-4236</strain>
    </source>
</reference>
<organism evidence="2 3">
    <name type="scientific">Microseira wollei NIES-4236</name>
    <dbReference type="NCBI Taxonomy" id="2530354"/>
    <lineage>
        <taxon>Bacteria</taxon>
        <taxon>Bacillati</taxon>
        <taxon>Cyanobacteriota</taxon>
        <taxon>Cyanophyceae</taxon>
        <taxon>Oscillatoriophycideae</taxon>
        <taxon>Aerosakkonematales</taxon>
        <taxon>Aerosakkonemataceae</taxon>
        <taxon>Microseira</taxon>
    </lineage>
</organism>
<feature type="transmembrane region" description="Helical" evidence="1">
    <location>
        <begin position="57"/>
        <end position="78"/>
    </location>
</feature>
<sequence>MNEEKRFLFFRGELSVNSVAVGSVVLLILMAVTAGSIQAAVSMLISLTICTLGIGLVIWLCFAWLIGIVIVGGIWGIVKFAGIVTENLTSTEGETSGESRPQERLSTTELALVDYTVKAKERGFSDTQIASRLQSQGWSNEEIELAQGLANVNLRRRFEGNE</sequence>
<keyword evidence="1" id="KW-0812">Transmembrane</keyword>
<keyword evidence="1" id="KW-0472">Membrane</keyword>
<accession>A0AAV3XC81</accession>
<name>A0AAV3XC81_9CYAN</name>
<evidence type="ECO:0000313" key="3">
    <source>
        <dbReference type="Proteomes" id="UP001050975"/>
    </source>
</evidence>
<gene>
    <name evidence="2" type="ORF">MiSe_27780</name>
</gene>
<dbReference type="EMBL" id="BLAY01000038">
    <property type="protein sequence ID" value="GET38024.1"/>
    <property type="molecule type" value="Genomic_DNA"/>
</dbReference>
<evidence type="ECO:0000313" key="2">
    <source>
        <dbReference type="EMBL" id="GET38024.1"/>
    </source>
</evidence>